<dbReference type="AlphaFoldDB" id="A0A2I4PEN6"/>
<protein>
    <submittedName>
        <fullName evidence="2">Uncharacterized protein</fullName>
    </submittedName>
</protein>
<keyword evidence="1" id="KW-0812">Transmembrane</keyword>
<feature type="transmembrane region" description="Helical" evidence="1">
    <location>
        <begin position="37"/>
        <end position="62"/>
    </location>
</feature>
<evidence type="ECO:0000313" key="2">
    <source>
        <dbReference type="EMBL" id="APW82387.1"/>
    </source>
</evidence>
<sequence length="135" mass="16648">MQMSHEPNKWGWGNSKRDHFTYHRVSTVFWFKNDGPFAGAFLMINLYFLLTFFFSILFWLVLLRKTYYIKEIHYTLLTYTLSSLRHTIYLFLMIYGLIFFSFLISYWRFPPELLWMANSPSWSIHFLDILFNYFR</sequence>
<gene>
    <name evidence="2" type="primary">orf546</name>
</gene>
<name>A0A2I4PEN6_9SPIT</name>
<accession>A0A2I4PEN6</accession>
<dbReference type="EMBL" id="KX494929">
    <property type="protein sequence ID" value="APW82387.1"/>
    <property type="molecule type" value="Genomic_DNA"/>
</dbReference>
<keyword evidence="1" id="KW-1133">Transmembrane helix</keyword>
<proteinExistence type="predicted"/>
<keyword evidence="2" id="KW-0496">Mitochondrion</keyword>
<organism evidence="2">
    <name type="scientific">Urostyla grandis</name>
    <dbReference type="NCBI Taxonomy" id="57509"/>
    <lineage>
        <taxon>Eukaryota</taxon>
        <taxon>Sar</taxon>
        <taxon>Alveolata</taxon>
        <taxon>Ciliophora</taxon>
        <taxon>Intramacronucleata</taxon>
        <taxon>Spirotrichea</taxon>
        <taxon>Stichotrichia</taxon>
        <taxon>Urostylida</taxon>
        <taxon>Urostylidae</taxon>
        <taxon>Urostyla</taxon>
    </lineage>
</organism>
<geneLocation type="mitochondrion" evidence="2"/>
<feature type="transmembrane region" description="Helical" evidence="1">
    <location>
        <begin position="88"/>
        <end position="107"/>
    </location>
</feature>
<keyword evidence="1" id="KW-0472">Membrane</keyword>
<evidence type="ECO:0000256" key="1">
    <source>
        <dbReference type="SAM" id="Phobius"/>
    </source>
</evidence>
<reference evidence="2" key="1">
    <citation type="submission" date="2016-07" db="EMBL/GenBank/DDBJ databases">
        <title>Mitochondrial genome evolution in Stichotrich ciliates.</title>
        <authorList>
            <person name="Chen X."/>
            <person name="Landweber L."/>
        </authorList>
    </citation>
    <scope>NUCLEOTIDE SEQUENCE</scope>
</reference>